<dbReference type="Gramene" id="OMERI11G17530.1">
    <property type="protein sequence ID" value="OMERI11G17530.1"/>
    <property type="gene ID" value="OMERI11G17530"/>
</dbReference>
<dbReference type="HOGENOM" id="CLU_2125027_0_0_1"/>
<accession>A0A0E0F834</accession>
<sequence length="114" mass="12673">MLAKEYKMIFSSFGVAPSSKFWKVPDSMKRLYVSEGQYNLLEPWSCSFLKFDASHVVALNKKDVAEDGLGADLVPRAVEMHRREVDPHGAVEMGGRHGSQSIACIGSCGHHHLR</sequence>
<evidence type="ECO:0000313" key="1">
    <source>
        <dbReference type="EnsemblPlants" id="OMERI11G17530.1"/>
    </source>
</evidence>
<keyword evidence="2" id="KW-1185">Reference proteome</keyword>
<evidence type="ECO:0000313" key="2">
    <source>
        <dbReference type="Proteomes" id="UP000008021"/>
    </source>
</evidence>
<proteinExistence type="predicted"/>
<reference evidence="1" key="1">
    <citation type="submission" date="2015-04" db="UniProtKB">
        <authorList>
            <consortium name="EnsemblPlants"/>
        </authorList>
    </citation>
    <scope>IDENTIFICATION</scope>
</reference>
<reference evidence="1" key="2">
    <citation type="submission" date="2018-05" db="EMBL/GenBank/DDBJ databases">
        <title>OmerRS3 (Oryza meridionalis Reference Sequence Version 3).</title>
        <authorList>
            <person name="Zhang J."/>
            <person name="Kudrna D."/>
            <person name="Lee S."/>
            <person name="Talag J."/>
            <person name="Welchert J."/>
            <person name="Wing R.A."/>
        </authorList>
    </citation>
    <scope>NUCLEOTIDE SEQUENCE [LARGE SCALE GENOMIC DNA]</scope>
    <source>
        <strain evidence="1">OR44</strain>
    </source>
</reference>
<dbReference type="Proteomes" id="UP000008021">
    <property type="component" value="Chromosome 11"/>
</dbReference>
<dbReference type="EnsemblPlants" id="OMERI11G17530.2">
    <property type="protein sequence ID" value="OMERI11G17530.2"/>
    <property type="gene ID" value="OMERI11G17530"/>
</dbReference>
<dbReference type="EnsemblPlants" id="OMERI11G17530.1">
    <property type="protein sequence ID" value="OMERI11G17530.1"/>
    <property type="gene ID" value="OMERI11G17530"/>
</dbReference>
<name>A0A0E0F834_9ORYZ</name>
<dbReference type="Gramene" id="OMERI11G17530.2">
    <property type="protein sequence ID" value="OMERI11G17530.2"/>
    <property type="gene ID" value="OMERI11G17530"/>
</dbReference>
<dbReference type="AlphaFoldDB" id="A0A0E0F834"/>
<organism evidence="1">
    <name type="scientific">Oryza meridionalis</name>
    <dbReference type="NCBI Taxonomy" id="40149"/>
    <lineage>
        <taxon>Eukaryota</taxon>
        <taxon>Viridiplantae</taxon>
        <taxon>Streptophyta</taxon>
        <taxon>Embryophyta</taxon>
        <taxon>Tracheophyta</taxon>
        <taxon>Spermatophyta</taxon>
        <taxon>Magnoliopsida</taxon>
        <taxon>Liliopsida</taxon>
        <taxon>Poales</taxon>
        <taxon>Poaceae</taxon>
        <taxon>BOP clade</taxon>
        <taxon>Oryzoideae</taxon>
        <taxon>Oryzeae</taxon>
        <taxon>Oryzinae</taxon>
        <taxon>Oryza</taxon>
    </lineage>
</organism>
<protein>
    <submittedName>
        <fullName evidence="1">Uncharacterized protein</fullName>
    </submittedName>
</protein>